<dbReference type="EMBL" id="VFOZ01000001">
    <property type="protein sequence ID" value="TQL95927.1"/>
    <property type="molecule type" value="Genomic_DNA"/>
</dbReference>
<organism evidence="2 3">
    <name type="scientific">Actinoallomurus bryophytorum</name>
    <dbReference type="NCBI Taxonomy" id="1490222"/>
    <lineage>
        <taxon>Bacteria</taxon>
        <taxon>Bacillati</taxon>
        <taxon>Actinomycetota</taxon>
        <taxon>Actinomycetes</taxon>
        <taxon>Streptosporangiales</taxon>
        <taxon>Thermomonosporaceae</taxon>
        <taxon>Actinoallomurus</taxon>
    </lineage>
</organism>
<comment type="caution">
    <text evidence="2">The sequence shown here is derived from an EMBL/GenBank/DDBJ whole genome shotgun (WGS) entry which is preliminary data.</text>
</comment>
<protein>
    <recommendedName>
        <fullName evidence="1">Luciferase domain-containing protein</fullName>
    </recommendedName>
</protein>
<gene>
    <name evidence="2" type="ORF">FB559_1439</name>
</gene>
<dbReference type="OrthoDB" id="4321985at2"/>
<evidence type="ECO:0000313" key="3">
    <source>
        <dbReference type="Proteomes" id="UP000316096"/>
    </source>
</evidence>
<feature type="domain" description="Luciferase" evidence="1">
    <location>
        <begin position="41"/>
        <end position="104"/>
    </location>
</feature>
<dbReference type="InterPro" id="IPR040841">
    <property type="entry name" value="Luciferase_dom"/>
</dbReference>
<evidence type="ECO:0000313" key="2">
    <source>
        <dbReference type="EMBL" id="TQL95927.1"/>
    </source>
</evidence>
<name>A0A543CG73_9ACTN</name>
<keyword evidence="3" id="KW-1185">Reference proteome</keyword>
<evidence type="ECO:0000259" key="1">
    <source>
        <dbReference type="Pfam" id="PF17648"/>
    </source>
</evidence>
<sequence length="133" mass="14760">MTGSPKSRSAGERVAAQLTTWPGLEASRPSCGTGRSFSFHGGQILHLHTGEEADLRLTRPFVQRLDKVLVESGQVVVRPDDDWVTVLLDTDTAGALLISLTSLAIRAMEEPKDVEPCTWERTRPRSRLRVRRP</sequence>
<dbReference type="AlphaFoldDB" id="A0A543CG73"/>
<accession>A0A543CG73</accession>
<reference evidence="2 3" key="1">
    <citation type="submission" date="2019-06" db="EMBL/GenBank/DDBJ databases">
        <title>Sequencing the genomes of 1000 actinobacteria strains.</title>
        <authorList>
            <person name="Klenk H.-P."/>
        </authorList>
    </citation>
    <scope>NUCLEOTIDE SEQUENCE [LARGE SCALE GENOMIC DNA]</scope>
    <source>
        <strain evidence="2 3">DSM 102200</strain>
    </source>
</reference>
<dbReference type="RefSeq" id="WP_141954538.1">
    <property type="nucleotide sequence ID" value="NZ_VFOZ01000001.1"/>
</dbReference>
<proteinExistence type="predicted"/>
<dbReference type="Pfam" id="PF17648">
    <property type="entry name" value="Luciferase"/>
    <property type="match status" value="1"/>
</dbReference>
<dbReference type="Proteomes" id="UP000316096">
    <property type="component" value="Unassembled WGS sequence"/>
</dbReference>